<protein>
    <submittedName>
        <fullName evidence="2">Uncharacterized protein</fullName>
    </submittedName>
</protein>
<reference evidence="2" key="1">
    <citation type="submission" date="2021-02" db="EMBL/GenBank/DDBJ databases">
        <authorList>
            <person name="Nowell W R."/>
        </authorList>
    </citation>
    <scope>NUCLEOTIDE SEQUENCE</scope>
</reference>
<feature type="region of interest" description="Disordered" evidence="1">
    <location>
        <begin position="55"/>
        <end position="86"/>
    </location>
</feature>
<organism evidence="2 3">
    <name type="scientific">Adineta steineri</name>
    <dbReference type="NCBI Taxonomy" id="433720"/>
    <lineage>
        <taxon>Eukaryota</taxon>
        <taxon>Metazoa</taxon>
        <taxon>Spiralia</taxon>
        <taxon>Gnathifera</taxon>
        <taxon>Rotifera</taxon>
        <taxon>Eurotatoria</taxon>
        <taxon>Bdelloidea</taxon>
        <taxon>Adinetida</taxon>
        <taxon>Adinetidae</taxon>
        <taxon>Adineta</taxon>
    </lineage>
</organism>
<dbReference type="AlphaFoldDB" id="A0A820K3J6"/>
<proteinExistence type="predicted"/>
<sequence length="86" mass="9426">TTNRISMSTIIDNDSEVRSVVQPMNSVKYNLDTLYMLDNQRSSLQAMLKRVVGLAKPLPPPPPPPSQKATSSITNFSSDSGFESNL</sequence>
<comment type="caution">
    <text evidence="2">The sequence shown here is derived from an EMBL/GenBank/DDBJ whole genome shotgun (WGS) entry which is preliminary data.</text>
</comment>
<accession>A0A820K3J6</accession>
<gene>
    <name evidence="2" type="ORF">OKA104_LOCUS48110</name>
</gene>
<feature type="non-terminal residue" evidence="2">
    <location>
        <position position="1"/>
    </location>
</feature>
<evidence type="ECO:0000313" key="3">
    <source>
        <dbReference type="Proteomes" id="UP000663881"/>
    </source>
</evidence>
<evidence type="ECO:0000313" key="2">
    <source>
        <dbReference type="EMBL" id="CAF4337629.1"/>
    </source>
</evidence>
<feature type="compositionally biased region" description="Pro residues" evidence="1">
    <location>
        <begin position="57"/>
        <end position="66"/>
    </location>
</feature>
<evidence type="ECO:0000256" key="1">
    <source>
        <dbReference type="SAM" id="MobiDB-lite"/>
    </source>
</evidence>
<name>A0A820K3J6_9BILA</name>
<dbReference type="Proteomes" id="UP000663881">
    <property type="component" value="Unassembled WGS sequence"/>
</dbReference>
<feature type="compositionally biased region" description="Polar residues" evidence="1">
    <location>
        <begin position="67"/>
        <end position="86"/>
    </location>
</feature>
<dbReference type="EMBL" id="CAJOAY010020238">
    <property type="protein sequence ID" value="CAF4337629.1"/>
    <property type="molecule type" value="Genomic_DNA"/>
</dbReference>